<dbReference type="FunFam" id="2.60.120.200:FF:000011">
    <property type="entry name" value="Probable calnexin"/>
    <property type="match status" value="1"/>
</dbReference>
<evidence type="ECO:0000256" key="15">
    <source>
        <dbReference type="ARBA" id="ARBA00055641"/>
    </source>
</evidence>
<dbReference type="GO" id="GO:0051082">
    <property type="term" value="F:unfolded protein binding"/>
    <property type="evidence" value="ECO:0007669"/>
    <property type="project" value="InterPro"/>
</dbReference>
<keyword evidence="10 17" id="KW-0472">Membrane</keyword>
<dbReference type="InterPro" id="IPR000640">
    <property type="entry name" value="EFG_V-like"/>
</dbReference>
<dbReference type="Gene3D" id="3.40.50.300">
    <property type="entry name" value="P-loop containing nucleotide triphosphate hydrolases"/>
    <property type="match status" value="1"/>
</dbReference>
<evidence type="ECO:0000256" key="6">
    <source>
        <dbReference type="ARBA" id="ARBA00022741"/>
    </source>
</evidence>
<dbReference type="CDD" id="cd04098">
    <property type="entry name" value="eEF2_C_snRNP"/>
    <property type="match status" value="1"/>
</dbReference>
<dbReference type="Pfam" id="PF00679">
    <property type="entry name" value="EFG_C"/>
    <property type="match status" value="1"/>
</dbReference>
<dbReference type="Pfam" id="PF00009">
    <property type="entry name" value="GTP_EFTU"/>
    <property type="match status" value="1"/>
</dbReference>
<dbReference type="InterPro" id="IPR005225">
    <property type="entry name" value="Small_GTP-bd"/>
</dbReference>
<dbReference type="SUPFAM" id="SSF54980">
    <property type="entry name" value="EF-G C-terminal domain-like"/>
    <property type="match status" value="2"/>
</dbReference>
<keyword evidence="8 17" id="KW-1133">Transmembrane helix</keyword>
<dbReference type="PRINTS" id="PR00626">
    <property type="entry name" value="CALRETICULIN"/>
</dbReference>
<dbReference type="FunFam" id="3.30.230.10:FF:000009">
    <property type="entry name" value="116 kDa U5 small nuclear ribonucleoprotein component"/>
    <property type="match status" value="1"/>
</dbReference>
<evidence type="ECO:0000313" key="19">
    <source>
        <dbReference type="EMBL" id="OCH88755.1"/>
    </source>
</evidence>
<dbReference type="EMBL" id="KV722444">
    <property type="protein sequence ID" value="OCH88755.1"/>
    <property type="molecule type" value="Genomic_DNA"/>
</dbReference>
<dbReference type="GO" id="GO:0005682">
    <property type="term" value="C:U5 snRNP"/>
    <property type="evidence" value="ECO:0007669"/>
    <property type="project" value="UniProtKB-ARBA"/>
</dbReference>
<dbReference type="GO" id="GO:0005509">
    <property type="term" value="F:calcium ion binding"/>
    <property type="evidence" value="ECO:0007669"/>
    <property type="project" value="InterPro"/>
</dbReference>
<feature type="region of interest" description="Disordered" evidence="16">
    <location>
        <begin position="1"/>
        <end position="45"/>
    </location>
</feature>
<feature type="region of interest" description="Disordered" evidence="16">
    <location>
        <begin position="1179"/>
        <end position="1268"/>
    </location>
</feature>
<dbReference type="Gene3D" id="3.30.70.240">
    <property type="match status" value="1"/>
</dbReference>
<dbReference type="PANTHER" id="PTHR42908">
    <property type="entry name" value="TRANSLATION ELONGATION FACTOR-RELATED"/>
    <property type="match status" value="1"/>
</dbReference>
<comment type="subcellular location">
    <subcellularLocation>
        <location evidence="2">Endoplasmic reticulum membrane</location>
        <topology evidence="2">Single-pass membrane protein</topology>
    </subcellularLocation>
    <subcellularLocation>
        <location evidence="1">Nucleus</location>
    </subcellularLocation>
</comment>
<dbReference type="InterPro" id="IPR001580">
    <property type="entry name" value="Calret/calnex"/>
</dbReference>
<comment type="similarity">
    <text evidence="3">Belongs to the calreticulin family.</text>
</comment>
<keyword evidence="4" id="KW-0507">mRNA processing</keyword>
<dbReference type="FunFam" id="3.30.70.870:FF:000002">
    <property type="entry name" value="Translation elongation factor 2"/>
    <property type="match status" value="1"/>
</dbReference>
<keyword evidence="20" id="KW-1185">Reference proteome</keyword>
<dbReference type="GO" id="GO:0005829">
    <property type="term" value="C:cytosol"/>
    <property type="evidence" value="ECO:0007669"/>
    <property type="project" value="TreeGrafter"/>
</dbReference>
<dbReference type="InterPro" id="IPR009033">
    <property type="entry name" value="Calreticulin/calnexin_P_dom_sf"/>
</dbReference>
<evidence type="ECO:0000256" key="1">
    <source>
        <dbReference type="ARBA" id="ARBA00004123"/>
    </source>
</evidence>
<evidence type="ECO:0000256" key="12">
    <source>
        <dbReference type="ARBA" id="ARBA00023187"/>
    </source>
</evidence>
<dbReference type="GO" id="GO:0046540">
    <property type="term" value="C:U4/U6 x U5 tri-snRNP complex"/>
    <property type="evidence" value="ECO:0007669"/>
    <property type="project" value="TreeGrafter"/>
</dbReference>
<dbReference type="InterPro" id="IPR020568">
    <property type="entry name" value="Ribosomal_Su5_D2-typ_SF"/>
</dbReference>
<dbReference type="Gene3D" id="2.60.120.200">
    <property type="match status" value="1"/>
</dbReference>
<dbReference type="PROSITE" id="PS51722">
    <property type="entry name" value="G_TR_2"/>
    <property type="match status" value="1"/>
</dbReference>
<dbReference type="InterPro" id="IPR009000">
    <property type="entry name" value="Transl_B-barrel_sf"/>
</dbReference>
<dbReference type="Proteomes" id="UP000250043">
    <property type="component" value="Unassembled WGS sequence"/>
</dbReference>
<dbReference type="PROSITE" id="PS00803">
    <property type="entry name" value="CALRETICULIN_1"/>
    <property type="match status" value="1"/>
</dbReference>
<dbReference type="GO" id="GO:0071007">
    <property type="term" value="C:U2-type catalytic step 2 spliceosome"/>
    <property type="evidence" value="ECO:0007669"/>
    <property type="project" value="TreeGrafter"/>
</dbReference>
<evidence type="ECO:0000256" key="8">
    <source>
        <dbReference type="ARBA" id="ARBA00022989"/>
    </source>
</evidence>
<dbReference type="Gene3D" id="3.30.70.870">
    <property type="entry name" value="Elongation Factor G (Translational Gtpase), domain 3"/>
    <property type="match status" value="1"/>
</dbReference>
<dbReference type="InterPro" id="IPR000795">
    <property type="entry name" value="T_Tr_GTP-bd_dom"/>
</dbReference>
<dbReference type="GO" id="GO:0000974">
    <property type="term" value="C:Prp19 complex"/>
    <property type="evidence" value="ECO:0007669"/>
    <property type="project" value="UniProtKB-ARBA"/>
</dbReference>
<dbReference type="SUPFAM" id="SSF54211">
    <property type="entry name" value="Ribosomal protein S5 domain 2-like"/>
    <property type="match status" value="1"/>
</dbReference>
<keyword evidence="12" id="KW-0508">mRNA splicing</keyword>
<dbReference type="GO" id="GO:0030623">
    <property type="term" value="F:U5 snRNA binding"/>
    <property type="evidence" value="ECO:0007669"/>
    <property type="project" value="TreeGrafter"/>
</dbReference>
<dbReference type="Pfam" id="PF00262">
    <property type="entry name" value="Calreticulin"/>
    <property type="match status" value="1"/>
</dbReference>
<dbReference type="SUPFAM" id="SSF52540">
    <property type="entry name" value="P-loop containing nucleoside triphosphate hydrolases"/>
    <property type="match status" value="1"/>
</dbReference>
<dbReference type="SMART" id="SM00889">
    <property type="entry name" value="EFG_IV"/>
    <property type="match status" value="1"/>
</dbReference>
<dbReference type="GO" id="GO:0005525">
    <property type="term" value="F:GTP binding"/>
    <property type="evidence" value="ECO:0007669"/>
    <property type="project" value="UniProtKB-KW"/>
</dbReference>
<dbReference type="CDD" id="cd04167">
    <property type="entry name" value="Snu114p"/>
    <property type="match status" value="1"/>
</dbReference>
<dbReference type="InterPro" id="IPR035647">
    <property type="entry name" value="EFG_III/V"/>
</dbReference>
<dbReference type="SMART" id="SM00838">
    <property type="entry name" value="EFG_C"/>
    <property type="match status" value="1"/>
</dbReference>
<dbReference type="GO" id="GO:0006457">
    <property type="term" value="P:protein folding"/>
    <property type="evidence" value="ECO:0007669"/>
    <property type="project" value="InterPro"/>
</dbReference>
<comment type="function">
    <text evidence="15">Component of the U5 snRNP complex required for pre-mRNA splicing. Binds GTP.</text>
</comment>
<dbReference type="Gene3D" id="3.90.1430.10">
    <property type="entry name" value="Yeast translation eEF2 (G' domain)"/>
    <property type="match status" value="1"/>
</dbReference>
<dbReference type="InterPro" id="IPR014721">
    <property type="entry name" value="Ribsml_uS5_D2-typ_fold_subgr"/>
</dbReference>
<feature type="compositionally biased region" description="Basic and acidic residues" evidence="16">
    <location>
        <begin position="1191"/>
        <end position="1211"/>
    </location>
</feature>
<evidence type="ECO:0000256" key="17">
    <source>
        <dbReference type="SAM" id="Phobius"/>
    </source>
</evidence>
<dbReference type="FunFam" id="3.30.70.240:FF:000004">
    <property type="entry name" value="116 kDa U5 small nuclear ribonucleoprotein"/>
    <property type="match status" value="1"/>
</dbReference>
<evidence type="ECO:0000256" key="7">
    <source>
        <dbReference type="ARBA" id="ARBA00022824"/>
    </source>
</evidence>
<dbReference type="InterPro" id="IPR018124">
    <property type="entry name" value="Calret/calnex_CS"/>
</dbReference>
<dbReference type="GO" id="GO:0005789">
    <property type="term" value="C:endoplasmic reticulum membrane"/>
    <property type="evidence" value="ECO:0007669"/>
    <property type="project" value="UniProtKB-SubCell"/>
</dbReference>
<dbReference type="SUPFAM" id="SSF63887">
    <property type="entry name" value="P-domain of calnexin/calreticulin"/>
    <property type="match status" value="1"/>
</dbReference>
<feature type="transmembrane region" description="Helical" evidence="17">
    <location>
        <begin position="1425"/>
        <end position="1448"/>
    </location>
</feature>
<organism evidence="19 20">
    <name type="scientific">Obba rivulosa</name>
    <dbReference type="NCBI Taxonomy" id="1052685"/>
    <lineage>
        <taxon>Eukaryota</taxon>
        <taxon>Fungi</taxon>
        <taxon>Dikarya</taxon>
        <taxon>Basidiomycota</taxon>
        <taxon>Agaricomycotina</taxon>
        <taxon>Agaricomycetes</taxon>
        <taxon>Polyporales</taxon>
        <taxon>Gelatoporiaceae</taxon>
        <taxon>Obba</taxon>
    </lineage>
</organism>
<dbReference type="InterPro" id="IPR005517">
    <property type="entry name" value="Transl_elong_EFG/EF2_IV"/>
</dbReference>
<keyword evidence="13" id="KW-0539">Nucleus</keyword>
<keyword evidence="7" id="KW-0256">Endoplasmic reticulum</keyword>
<keyword evidence="6" id="KW-0547">Nucleotide-binding</keyword>
<feature type="region of interest" description="Disordered" evidence="16">
    <location>
        <begin position="1453"/>
        <end position="1492"/>
    </location>
</feature>
<dbReference type="Pfam" id="PF03764">
    <property type="entry name" value="EFG_IV"/>
    <property type="match status" value="1"/>
</dbReference>
<dbReference type="CDD" id="cd01683">
    <property type="entry name" value="EF2_IV_snRNP"/>
    <property type="match status" value="1"/>
</dbReference>
<evidence type="ECO:0000256" key="9">
    <source>
        <dbReference type="ARBA" id="ARBA00023134"/>
    </source>
</evidence>
<evidence type="ECO:0000313" key="20">
    <source>
        <dbReference type="Proteomes" id="UP000250043"/>
    </source>
</evidence>
<dbReference type="CDD" id="cd04090">
    <property type="entry name" value="EF2_II_snRNP"/>
    <property type="match status" value="1"/>
</dbReference>
<keyword evidence="5 17" id="KW-0812">Transmembrane</keyword>
<evidence type="ECO:0000256" key="14">
    <source>
        <dbReference type="ARBA" id="ARBA00040224"/>
    </source>
</evidence>
<dbReference type="GO" id="GO:0003924">
    <property type="term" value="F:GTPase activity"/>
    <property type="evidence" value="ECO:0007669"/>
    <property type="project" value="InterPro"/>
</dbReference>
<dbReference type="SUPFAM" id="SSF49899">
    <property type="entry name" value="Concanavalin A-like lectins/glucanases"/>
    <property type="match status" value="1"/>
</dbReference>
<dbReference type="FunFam" id="3.40.50.300:FF:000646">
    <property type="entry name" value="U5 small nuclear ribonucleoprotein component"/>
    <property type="match status" value="1"/>
</dbReference>
<dbReference type="Pfam" id="PF16004">
    <property type="entry name" value="EFTUD2"/>
    <property type="match status" value="1"/>
</dbReference>
<evidence type="ECO:0000256" key="2">
    <source>
        <dbReference type="ARBA" id="ARBA00004389"/>
    </source>
</evidence>
<dbReference type="FunFam" id="3.90.1430.10:FF:000001">
    <property type="entry name" value="116 kDa U5 small nuclear ribonucleoprotein component"/>
    <property type="match status" value="1"/>
</dbReference>
<feature type="compositionally biased region" description="Basic and acidic residues" evidence="16">
    <location>
        <begin position="1482"/>
        <end position="1492"/>
    </location>
</feature>
<evidence type="ECO:0000256" key="13">
    <source>
        <dbReference type="ARBA" id="ARBA00023242"/>
    </source>
</evidence>
<dbReference type="OrthoDB" id="364892at2759"/>
<feature type="domain" description="Tr-type G" evidence="18">
    <location>
        <begin position="137"/>
        <end position="344"/>
    </location>
</feature>
<evidence type="ECO:0000256" key="10">
    <source>
        <dbReference type="ARBA" id="ARBA00023136"/>
    </source>
</evidence>
<evidence type="ECO:0000256" key="5">
    <source>
        <dbReference type="ARBA" id="ARBA00022692"/>
    </source>
</evidence>
<dbReference type="Gene3D" id="2.40.30.10">
    <property type="entry name" value="Translation factors"/>
    <property type="match status" value="1"/>
</dbReference>
<evidence type="ECO:0000259" key="18">
    <source>
        <dbReference type="PROSITE" id="PS51722"/>
    </source>
</evidence>
<evidence type="ECO:0000256" key="16">
    <source>
        <dbReference type="SAM" id="MobiDB-lite"/>
    </source>
</evidence>
<dbReference type="GO" id="GO:0000398">
    <property type="term" value="P:mRNA splicing, via spliceosome"/>
    <property type="evidence" value="ECO:0007669"/>
    <property type="project" value="TreeGrafter"/>
</dbReference>
<keyword evidence="11" id="KW-0143">Chaperone</keyword>
<dbReference type="PANTHER" id="PTHR42908:SF6">
    <property type="entry name" value="116 KDA U5 SMALL NUCLEAR RIBONUCLEOPROTEIN COMPONENT"/>
    <property type="match status" value="1"/>
</dbReference>
<reference evidence="19 20" key="1">
    <citation type="submission" date="2016-07" db="EMBL/GenBank/DDBJ databases">
        <title>Draft genome of the white-rot fungus Obba rivulosa 3A-2.</title>
        <authorList>
            <consortium name="DOE Joint Genome Institute"/>
            <person name="Miettinen O."/>
            <person name="Riley R."/>
            <person name="Acob R."/>
            <person name="Barry K."/>
            <person name="Cullen D."/>
            <person name="De Vries R."/>
            <person name="Hainaut M."/>
            <person name="Hatakka A."/>
            <person name="Henrissat B."/>
            <person name="Hilden K."/>
            <person name="Kuo R."/>
            <person name="Labutti K."/>
            <person name="Lipzen A."/>
            <person name="Makela M.R."/>
            <person name="Sandor L."/>
            <person name="Spatafora J.W."/>
            <person name="Grigoriev I.V."/>
            <person name="Hibbett D.S."/>
        </authorList>
    </citation>
    <scope>NUCLEOTIDE SEQUENCE [LARGE SCALE GENOMIC DNA]</scope>
    <source>
        <strain evidence="19 20">3A-2</strain>
    </source>
</reference>
<dbReference type="SUPFAM" id="SSF50447">
    <property type="entry name" value="Translation proteins"/>
    <property type="match status" value="1"/>
</dbReference>
<gene>
    <name evidence="19" type="ORF">OBBRIDRAFT_820020</name>
</gene>
<accession>A0A8E2B083</accession>
<proteinExistence type="inferred from homology"/>
<evidence type="ECO:0000256" key="4">
    <source>
        <dbReference type="ARBA" id="ARBA00022664"/>
    </source>
</evidence>
<dbReference type="InterPro" id="IPR035655">
    <property type="entry name" value="U5-116kDa_C"/>
</dbReference>
<dbReference type="InterPro" id="IPR013320">
    <property type="entry name" value="ConA-like_dom_sf"/>
</dbReference>
<dbReference type="FunFam" id="2.40.30.10:FF:000029">
    <property type="entry name" value="116 kDa U5 small nuclear ribonucleoprotein component"/>
    <property type="match status" value="1"/>
</dbReference>
<dbReference type="NCBIfam" id="TIGR00231">
    <property type="entry name" value="small_GTP"/>
    <property type="match status" value="1"/>
</dbReference>
<evidence type="ECO:0000256" key="11">
    <source>
        <dbReference type="ARBA" id="ARBA00023186"/>
    </source>
</evidence>
<keyword evidence="9" id="KW-0342">GTP-binding</keyword>
<dbReference type="FunFam" id="2.10.250.10:FF:000001">
    <property type="entry name" value="Calnexin homolog"/>
    <property type="match status" value="1"/>
</dbReference>
<dbReference type="InterPro" id="IPR044121">
    <property type="entry name" value="Snu114_GTP-bd"/>
</dbReference>
<sequence length="1492" mass="166500">MASFEDYDEFGNYIGADLDSDDEEEIQQQGFAPEPETGPLEGFDDEPMEVHEETALMQIDEPTHNAVVLHEDKQYYPSAEEVYGADVETLVQEEDAQPLTEPIIAPVKVRKWTVEEKDMPETRFDKSFLLNMTAFPEFIRNVAVVGHLHHGKTALMDMLVFETHKLVWDSDHQTRYTDTHVLSRERGISIKSSPMSLILSSSAGKSHLIHLIDTPGHVNFVDEVASSMRIADGVVLVVDVVEGVMVNTEHIIRHAIQEGLKITLVVNKIDRLIMELRIKPADAYYKIKHTIEEVNTLISGIDPNPELRLSPEKGNVAFASTDMHWCFTLRSFAQMYADTYGSMDVAAFADRLWGNIYFDGESRKFTRKPSDPESNRTFVHFILEPLYKLYSQVLSEDTDTLKETLHALGIELHPVMFKMDVRPLLKAVLDQFFGPSVGLVDMIVEHIPSPAEATESKVEGTYTGPMSSDLVQRMKACDAEGPVMVQITKLYHTTDAQSFRAFGRVISGTLRKGMEIKVLGEGYSPEDEEDMAKAVIDDIWISEARYFIPAEEMPAGNLVLLGGVDASITKTATLASVDIEEDLYIFRPIKHMTQSVLKIAIEPIAPSELPKMLSGLRSINKSYPLVSTKVEESGEHVLIGTGEIYLDCVMHDLRKLFSEIEIKVSDPVTKFCETVLETSALKCYADTPNKKNRITMIAEPLERGIAEDIESGRVTMRMSPKERGKFFEEKYQWDLLASRSIWAFGPDDSGPNILLDDTLPSQVDKKLLGTVKEHIKQGFQWGAREGPLCDEPMRNVKFRILDASLAQEPIFRGGGQIVPTARRVCYSSFLMATPRLMEPIYFVEVQAPADCISAVYTVLARRRGHVTQDIPKAGSPLYTVKALIPVIDANGFETDLRTATQGQAFCLQIFDHWSIVPGDPTDTSIKLRPLEPASGQALARDLVLKTRRRKGLGDQIAVSKYLDDEFIPTEIKATFLEQFTDDYSDRWTPSEATKKTPVGGETFSYVGKWEVEEPLEPVIEGDKGLVAKTKAAHHAISAPFAKSLEFANEPLVVQYEVKYQKGGNCGGGYLKLLEDGFQTEGKEFSDNTPWTIMFGPDLTCPGTKASTPLRTVHFIFRHKNPITGEYEEKHLKAPPKPAIADKNSHLYTLLVFPNNTYDVLFDGESQSLGSLLEDFAPAVNPPAEIDDPEDEKPADWVDKKRIADPEATKPEDWDEDAPYEIPDEEAEKPEGWLDDEPDMVPDPDSEKPEEWDDEEDGDWIAPLVPNPKCDEAPGCGEWKRPMKANPAFRGKWYAPMIDNPAYIGEWAPRKIPNPDFFEDLTPFKSLKAIGGVGIELWTMTEDILFDNIYIGHSVEDAKKLAAETFDIKKPLEKAQSAPKVVEAEDEEVSFKEDPIEFIRSKVFSFVELARVDPLLAFKAQPETGAALALSVVTLFGMLGVMFGIIGGAQKPITKSAKKTDAPSPDDKQKTESAPVAPAGGEKAADSTVKKRK</sequence>
<evidence type="ECO:0000256" key="3">
    <source>
        <dbReference type="ARBA" id="ARBA00010983"/>
    </source>
</evidence>
<dbReference type="InterPro" id="IPR004161">
    <property type="entry name" value="EFTu-like_2"/>
</dbReference>
<protein>
    <recommendedName>
        <fullName evidence="14">Calnexin</fullName>
    </recommendedName>
</protein>
<dbReference type="Gene3D" id="2.10.250.10">
    <property type="entry name" value="Calreticulin/calnexin, P domain"/>
    <property type="match status" value="1"/>
</dbReference>
<dbReference type="Gene3D" id="3.30.230.10">
    <property type="match status" value="1"/>
</dbReference>
<name>A0A8E2B083_9APHY</name>
<feature type="compositionally biased region" description="Basic and acidic residues" evidence="16">
    <location>
        <begin position="1457"/>
        <end position="1470"/>
    </location>
</feature>
<feature type="compositionally biased region" description="Acidic residues" evidence="16">
    <location>
        <begin position="1212"/>
        <end position="1258"/>
    </location>
</feature>
<dbReference type="Pfam" id="PF03144">
    <property type="entry name" value="GTP_EFTU_D2"/>
    <property type="match status" value="1"/>
</dbReference>
<dbReference type="InterPro" id="IPR027417">
    <property type="entry name" value="P-loop_NTPase"/>
</dbReference>
<dbReference type="InterPro" id="IPR031950">
    <property type="entry name" value="EFTUD2_N"/>
</dbReference>